<dbReference type="Pfam" id="PF07443">
    <property type="entry name" value="HARP"/>
    <property type="match status" value="2"/>
</dbReference>
<evidence type="ECO:0000256" key="5">
    <source>
        <dbReference type="ARBA" id="ARBA00022980"/>
    </source>
</evidence>
<dbReference type="CDD" id="cd18010">
    <property type="entry name" value="DEXHc_HARP_SMARCAL1"/>
    <property type="match status" value="1"/>
</dbReference>
<keyword evidence="6" id="KW-0539">Nucleus</keyword>
<dbReference type="InterPro" id="IPR000330">
    <property type="entry name" value="SNF2_N"/>
</dbReference>
<dbReference type="Gene3D" id="3.40.50.300">
    <property type="entry name" value="P-loop containing nucleotide triphosphate hydrolases"/>
    <property type="match status" value="1"/>
</dbReference>
<dbReference type="Gene3D" id="2.20.25.30">
    <property type="match status" value="1"/>
</dbReference>
<feature type="compositionally biased region" description="Basic and acidic residues" evidence="12">
    <location>
        <begin position="156"/>
        <end position="177"/>
    </location>
</feature>
<dbReference type="PROSITE" id="PS51467">
    <property type="entry name" value="HARP"/>
    <property type="match status" value="1"/>
</dbReference>
<feature type="coiled-coil region" evidence="11">
    <location>
        <begin position="1070"/>
        <end position="1166"/>
    </location>
</feature>
<dbReference type="GO" id="GO:0006281">
    <property type="term" value="P:DNA repair"/>
    <property type="evidence" value="ECO:0007669"/>
    <property type="project" value="TreeGrafter"/>
</dbReference>
<proteinExistence type="inferred from homology"/>
<evidence type="ECO:0000313" key="16">
    <source>
        <dbReference type="EMBL" id="EMP26686.1"/>
    </source>
</evidence>
<dbReference type="PANTHER" id="PTHR45766:SF6">
    <property type="entry name" value="SWI_SNF-RELATED MATRIX-ASSOCIATED ACTIN-DEPENDENT REGULATOR OF CHROMATIN SUBFAMILY A-LIKE PROTEIN 1"/>
    <property type="match status" value="1"/>
</dbReference>
<feature type="domain" description="Helicase C-terminal" evidence="14">
    <location>
        <begin position="712"/>
        <end position="869"/>
    </location>
</feature>
<evidence type="ECO:0000256" key="8">
    <source>
        <dbReference type="ARBA" id="ARBA00029621"/>
    </source>
</evidence>
<dbReference type="GO" id="GO:0005524">
    <property type="term" value="F:ATP binding"/>
    <property type="evidence" value="ECO:0007669"/>
    <property type="project" value="InterPro"/>
</dbReference>
<name>M7AN78_CHEMY</name>
<evidence type="ECO:0000256" key="7">
    <source>
        <dbReference type="ARBA" id="ARBA00023274"/>
    </source>
</evidence>
<keyword evidence="11" id="KW-0175">Coiled coil</keyword>
<reference evidence="17" key="1">
    <citation type="journal article" date="2013" name="Nat. Genet.">
        <title>The draft genomes of soft-shell turtle and green sea turtle yield insights into the development and evolution of the turtle-specific body plan.</title>
        <authorList>
            <person name="Wang Z."/>
            <person name="Pascual-Anaya J."/>
            <person name="Zadissa A."/>
            <person name="Li W."/>
            <person name="Niimura Y."/>
            <person name="Huang Z."/>
            <person name="Li C."/>
            <person name="White S."/>
            <person name="Xiong Z."/>
            <person name="Fang D."/>
            <person name="Wang B."/>
            <person name="Ming Y."/>
            <person name="Chen Y."/>
            <person name="Zheng Y."/>
            <person name="Kuraku S."/>
            <person name="Pignatelli M."/>
            <person name="Herrero J."/>
            <person name="Beal K."/>
            <person name="Nozawa M."/>
            <person name="Li Q."/>
            <person name="Wang J."/>
            <person name="Zhang H."/>
            <person name="Yu L."/>
            <person name="Shigenobu S."/>
            <person name="Wang J."/>
            <person name="Liu J."/>
            <person name="Flicek P."/>
            <person name="Searle S."/>
            <person name="Wang J."/>
            <person name="Kuratani S."/>
            <person name="Yin Y."/>
            <person name="Aken B."/>
            <person name="Zhang G."/>
            <person name="Irie N."/>
        </authorList>
    </citation>
    <scope>NUCLEOTIDE SEQUENCE [LARGE SCALE GENOMIC DNA]</scope>
</reference>
<keyword evidence="7" id="KW-0687">Ribonucleoprotein</keyword>
<evidence type="ECO:0000256" key="3">
    <source>
        <dbReference type="ARBA" id="ARBA00020162"/>
    </source>
</evidence>
<dbReference type="GO" id="GO:0043596">
    <property type="term" value="C:nuclear replication fork"/>
    <property type="evidence" value="ECO:0007669"/>
    <property type="project" value="TreeGrafter"/>
</dbReference>
<dbReference type="InterPro" id="IPR002674">
    <property type="entry name" value="Ribosomal_eL43"/>
</dbReference>
<evidence type="ECO:0000256" key="11">
    <source>
        <dbReference type="SAM" id="Coils"/>
    </source>
</evidence>
<dbReference type="InterPro" id="IPR027417">
    <property type="entry name" value="P-loop_NTPase"/>
</dbReference>
<dbReference type="Pfam" id="PF00271">
    <property type="entry name" value="Helicase_C"/>
    <property type="match status" value="1"/>
</dbReference>
<dbReference type="Pfam" id="PF00176">
    <property type="entry name" value="SNF2-rel_dom"/>
    <property type="match status" value="1"/>
</dbReference>
<dbReference type="InterPro" id="IPR001650">
    <property type="entry name" value="Helicase_C-like"/>
</dbReference>
<dbReference type="AlphaFoldDB" id="M7AN78"/>
<keyword evidence="5" id="KW-0689">Ribosomal protein</keyword>
<feature type="domain" description="HARP" evidence="15">
    <location>
        <begin position="263"/>
        <end position="337"/>
    </location>
</feature>
<dbReference type="InterPro" id="IPR014001">
    <property type="entry name" value="Helicase_ATP-bd"/>
</dbReference>
<comment type="similarity">
    <text evidence="10">Belongs to the SNF2/RAD54 helicase family. SMARCAL1 subfamily.</text>
</comment>
<evidence type="ECO:0000256" key="2">
    <source>
        <dbReference type="ARBA" id="ARBA00008672"/>
    </source>
</evidence>
<evidence type="ECO:0000256" key="12">
    <source>
        <dbReference type="SAM" id="MobiDB-lite"/>
    </source>
</evidence>
<gene>
    <name evidence="16" type="ORF">UY3_16224</name>
</gene>
<evidence type="ECO:0000256" key="4">
    <source>
        <dbReference type="ARBA" id="ARBA00022801"/>
    </source>
</evidence>
<evidence type="ECO:0000259" key="13">
    <source>
        <dbReference type="PROSITE" id="PS51192"/>
    </source>
</evidence>
<dbReference type="SMART" id="SM00490">
    <property type="entry name" value="HELICc"/>
    <property type="match status" value="1"/>
</dbReference>
<sequence>MSSGLTEEQKRKIEENRQKALARRAERLAAQQGGPDGLTSQQSNQQNPSYRRNLEHQCMKQENNHVRFISQHQQTPNSHVAQKSYVHKGYNHFNAPQQMAGSCGVQQENCSEGSKQDSWSQMCSTEQSLLILQNSLSPHQHDSGSEQPKYHATFKKPTEPSHPRLTAKEHPDDDKRLQSLNRSASGHVGMKYMPSPSSATLSDSEMSTNAGKPTCGPFPQKDSISQFCGTMRPPTPLKEGKMQKVASSSGVGSNLEIFCHRKVPSVIKGRCVKHSEDRFQVEVGYNAELIAVFKSIPSKRYDPAMKIWNFGLEDYRSLMEAVKPLSSVTLVPFEEMDAAGPATCSQSVGSGPSLKSFLKTCSGWKKPSATIRGKCVLISRSRFEVEIGYAAEIIEVFKQMNSRNYVEAVQRLSTVEVEPLPKPVIQAFGPQFDEPAFHVSDIPEADLSAVDSKIVMSLMPFQREGVNFAISREGRLLLADDMGLGKTIQAICIAAYYRKEWPLLVVTPSSVRFTWAEAFHRWLPSLSPESTNVILTGKDNLSAKLVNIISFDLLSKMEKQLKDTFQVVIIAAKRVILLSGTPAVSRPAELYTQIAAVRPTFFPQFHSFGLRYCDAKKMPWGWDYSRSSNLGELKLLLEESVMIRRLKSDVLSQLPAKQRKMVVVAPEGMNAKTKAELAAAAKDMVKGYRTKQQEKEALLLFYNRTAEAKIRSVIEYILDLVESGRDKFLVFAHHRIVLNAISKELENKHIGYIRIDGTTPSAERQSLCQKFQFSEKHSVAVLSLTAANMGLTLSSADLVVFAELFWNPGVLIQAEDRAHRIGQTSSVNVHYLVAKGTADDYLWPMIQEKIKVLGEAGLSEASFSETAEATDYFYKAKRTKKVGIVGKYGTRYGASLRKMVKKIEISQHAKYTCSFCGKSIGIATWNRVEVHLVLNPIAGRGQYQLLQRKKQETLQQPAHREISSQSVIALGVELLISVGAGGVRATGTNAFAGGNHRAADAPQLYGCGRVGHSPGLAPAHELRSPTITGLLELGFQQAASCCPSAQQGAVTERENCLSLAAQIVHLHPVLEEEFKTREQLQTVAAELKRLKKDIAQDTSEQADAAKLEQLIAESETMITSLHQKQRMVKSEKVHLIKVLETTQNTLSEAQAESHAADQELLRLQKECTEQANVKSLGDNEADRQLDACIRQLGVLNLLARKK</sequence>
<dbReference type="Proteomes" id="UP000031443">
    <property type="component" value="Unassembled WGS sequence"/>
</dbReference>
<keyword evidence="17" id="KW-1185">Reference proteome</keyword>
<dbReference type="FunFam" id="3.40.50.300:FF:001036">
    <property type="entry name" value="SWI/SNF related, matrix associated, actin dependent regulator of chromatin, subfamily a like 1"/>
    <property type="match status" value="1"/>
</dbReference>
<evidence type="ECO:0000256" key="6">
    <source>
        <dbReference type="ARBA" id="ARBA00023242"/>
    </source>
</evidence>
<dbReference type="SMART" id="SM00487">
    <property type="entry name" value="DEXDc"/>
    <property type="match status" value="1"/>
</dbReference>
<dbReference type="PROSITE" id="PS51194">
    <property type="entry name" value="HELICASE_CTER"/>
    <property type="match status" value="1"/>
</dbReference>
<dbReference type="PANTHER" id="PTHR45766">
    <property type="entry name" value="DNA ANNEALING HELICASE AND ENDONUCLEASE ZRANB3 FAMILY MEMBER"/>
    <property type="match status" value="1"/>
</dbReference>
<dbReference type="eggNOG" id="KOG1000">
    <property type="taxonomic scope" value="Eukaryota"/>
</dbReference>
<evidence type="ECO:0000259" key="14">
    <source>
        <dbReference type="PROSITE" id="PS51194"/>
    </source>
</evidence>
<feature type="compositionally biased region" description="Basic and acidic residues" evidence="12">
    <location>
        <begin position="7"/>
        <end position="27"/>
    </location>
</feature>
<comment type="similarity">
    <text evidence="2">Belongs to the eukaryotic ribosomal protein eL43 family.</text>
</comment>
<dbReference type="InterPro" id="IPR010003">
    <property type="entry name" value="HARP_dom"/>
</dbReference>
<evidence type="ECO:0000256" key="1">
    <source>
        <dbReference type="ARBA" id="ARBA00004123"/>
    </source>
</evidence>
<dbReference type="Gene3D" id="3.40.50.10810">
    <property type="entry name" value="Tandem AAA-ATPase domain"/>
    <property type="match status" value="1"/>
</dbReference>
<dbReference type="STRING" id="8469.M7AN78"/>
<feature type="region of interest" description="Disordered" evidence="12">
    <location>
        <begin position="1"/>
        <end position="50"/>
    </location>
</feature>
<dbReference type="GO" id="GO:0031297">
    <property type="term" value="P:replication fork processing"/>
    <property type="evidence" value="ECO:0007669"/>
    <property type="project" value="TreeGrafter"/>
</dbReference>
<dbReference type="SUPFAM" id="SSF57829">
    <property type="entry name" value="Zn-binding ribosomal proteins"/>
    <property type="match status" value="1"/>
</dbReference>
<dbReference type="InterPro" id="IPR038718">
    <property type="entry name" value="SNF2-like_sf"/>
</dbReference>
<dbReference type="InterPro" id="IPR011332">
    <property type="entry name" value="Ribosomal_zn-bd"/>
</dbReference>
<dbReference type="Pfam" id="PF01780">
    <property type="entry name" value="Ribosomal_L37ae"/>
    <property type="match status" value="1"/>
</dbReference>
<evidence type="ECO:0000256" key="9">
    <source>
        <dbReference type="ARBA" id="ARBA00031896"/>
    </source>
</evidence>
<dbReference type="GO" id="GO:0003735">
    <property type="term" value="F:structural constituent of ribosome"/>
    <property type="evidence" value="ECO:0007669"/>
    <property type="project" value="InterPro"/>
</dbReference>
<keyword evidence="4" id="KW-0378">Hydrolase</keyword>
<dbReference type="SUPFAM" id="SSF52540">
    <property type="entry name" value="P-loop containing nucleoside triphosphate hydrolases"/>
    <property type="match status" value="2"/>
</dbReference>
<dbReference type="GO" id="GO:0022625">
    <property type="term" value="C:cytosolic large ribosomal subunit"/>
    <property type="evidence" value="ECO:0007669"/>
    <property type="project" value="UniProtKB-ARBA"/>
</dbReference>
<dbReference type="EMBL" id="KB576444">
    <property type="protein sequence ID" value="EMP26686.1"/>
    <property type="molecule type" value="Genomic_DNA"/>
</dbReference>
<feature type="region of interest" description="Disordered" evidence="12">
    <location>
        <begin position="137"/>
        <end position="216"/>
    </location>
</feature>
<comment type="subcellular location">
    <subcellularLocation>
        <location evidence="1">Nucleus</location>
    </subcellularLocation>
</comment>
<evidence type="ECO:0000313" key="17">
    <source>
        <dbReference type="Proteomes" id="UP000031443"/>
    </source>
</evidence>
<accession>M7AN78</accession>
<dbReference type="GO" id="GO:0016787">
    <property type="term" value="F:hydrolase activity"/>
    <property type="evidence" value="ECO:0007669"/>
    <property type="project" value="UniProtKB-KW"/>
</dbReference>
<dbReference type="CDD" id="cd18793">
    <property type="entry name" value="SF2_C_SNF"/>
    <property type="match status" value="1"/>
</dbReference>
<dbReference type="InterPro" id="IPR011331">
    <property type="entry name" value="Ribosomal_eL37/eL43"/>
</dbReference>
<evidence type="ECO:0000256" key="10">
    <source>
        <dbReference type="PROSITE-ProRule" id="PRU00800"/>
    </source>
</evidence>
<protein>
    <recommendedName>
        <fullName evidence="3">SWI/SNF-related matrix-associated actin-dependent regulator of chromatin subfamily A-like protein 1</fullName>
    </recommendedName>
    <alternativeName>
        <fullName evidence="9">HepA-related protein</fullName>
    </alternativeName>
    <alternativeName>
        <fullName evidence="8">Sucrose nonfermenting protein 2-like 1</fullName>
    </alternativeName>
</protein>
<feature type="domain" description="Helicase ATP-binding" evidence="13">
    <location>
        <begin position="467"/>
        <end position="600"/>
    </location>
</feature>
<organism evidence="16 17">
    <name type="scientific">Chelonia mydas</name>
    <name type="common">Green sea-turtle</name>
    <name type="synonym">Chelonia agassizi</name>
    <dbReference type="NCBI Taxonomy" id="8469"/>
    <lineage>
        <taxon>Eukaryota</taxon>
        <taxon>Metazoa</taxon>
        <taxon>Chordata</taxon>
        <taxon>Craniata</taxon>
        <taxon>Vertebrata</taxon>
        <taxon>Euteleostomi</taxon>
        <taxon>Archelosauria</taxon>
        <taxon>Testudinata</taxon>
        <taxon>Testudines</taxon>
        <taxon>Cryptodira</taxon>
        <taxon>Durocryptodira</taxon>
        <taxon>Americhelydia</taxon>
        <taxon>Chelonioidea</taxon>
        <taxon>Cheloniidae</taxon>
        <taxon>Chelonia</taxon>
    </lineage>
</organism>
<evidence type="ECO:0000259" key="15">
    <source>
        <dbReference type="PROSITE" id="PS51467"/>
    </source>
</evidence>
<feature type="compositionally biased region" description="Polar residues" evidence="12">
    <location>
        <begin position="195"/>
        <end position="211"/>
    </location>
</feature>
<dbReference type="GO" id="GO:0006412">
    <property type="term" value="P:translation"/>
    <property type="evidence" value="ECO:0007669"/>
    <property type="project" value="InterPro"/>
</dbReference>
<dbReference type="PROSITE" id="PS51192">
    <property type="entry name" value="HELICASE_ATP_BIND_1"/>
    <property type="match status" value="1"/>
</dbReference>
<feature type="compositionally biased region" description="Polar residues" evidence="12">
    <location>
        <begin position="38"/>
        <end position="50"/>
    </location>
</feature>
<dbReference type="InterPro" id="IPR049730">
    <property type="entry name" value="SNF2/RAD54-like_C"/>
</dbReference>